<dbReference type="RefSeq" id="XP_024582466.1">
    <property type="nucleotide sequence ID" value="XM_024716916.1"/>
</dbReference>
<dbReference type="GeneID" id="36397536"/>
<keyword evidence="2" id="KW-1185">Reference proteome</keyword>
<dbReference type="AlphaFoldDB" id="A0A0P1AYW6"/>
<sequence>MTKLLPTPKVERRTLSWNCNQRCEMDNASETEHDRRLRDQFSSKLADFYRVRDPLIFIDLDLLLCSA</sequence>
<proteinExistence type="predicted"/>
<reference evidence="2" key="1">
    <citation type="submission" date="2014-09" db="EMBL/GenBank/DDBJ databases">
        <authorList>
            <person name="Sharma Rahul"/>
            <person name="Thines Marco"/>
        </authorList>
    </citation>
    <scope>NUCLEOTIDE SEQUENCE [LARGE SCALE GENOMIC DNA]</scope>
</reference>
<evidence type="ECO:0000313" key="2">
    <source>
        <dbReference type="Proteomes" id="UP000054928"/>
    </source>
</evidence>
<organism evidence="1 2">
    <name type="scientific">Plasmopara halstedii</name>
    <name type="common">Downy mildew of sunflower</name>
    <dbReference type="NCBI Taxonomy" id="4781"/>
    <lineage>
        <taxon>Eukaryota</taxon>
        <taxon>Sar</taxon>
        <taxon>Stramenopiles</taxon>
        <taxon>Oomycota</taxon>
        <taxon>Peronosporomycetes</taxon>
        <taxon>Peronosporales</taxon>
        <taxon>Peronosporaceae</taxon>
        <taxon>Plasmopara</taxon>
    </lineage>
</organism>
<dbReference type="Proteomes" id="UP000054928">
    <property type="component" value="Unassembled WGS sequence"/>
</dbReference>
<dbReference type="EMBL" id="CCYD01001998">
    <property type="protein sequence ID" value="CEG46097.1"/>
    <property type="molecule type" value="Genomic_DNA"/>
</dbReference>
<protein>
    <submittedName>
        <fullName evidence="1">Uncharacterized protein</fullName>
    </submittedName>
</protein>
<accession>A0A0P1AYW6</accession>
<name>A0A0P1AYW6_PLAHL</name>
<evidence type="ECO:0000313" key="1">
    <source>
        <dbReference type="EMBL" id="CEG46097.1"/>
    </source>
</evidence>